<accession>A0A516RHK3</accession>
<evidence type="ECO:0000313" key="2">
    <source>
        <dbReference type="EMBL" id="QDQ15129.1"/>
    </source>
</evidence>
<dbReference type="InterPro" id="IPR019587">
    <property type="entry name" value="Polyketide_cyclase/dehydratase"/>
</dbReference>
<organism evidence="2 3">
    <name type="scientific">Streptomyces spectabilis</name>
    <dbReference type="NCBI Taxonomy" id="68270"/>
    <lineage>
        <taxon>Bacteria</taxon>
        <taxon>Bacillati</taxon>
        <taxon>Actinomycetota</taxon>
        <taxon>Actinomycetes</taxon>
        <taxon>Kitasatosporales</taxon>
        <taxon>Streptomycetaceae</taxon>
        <taxon>Streptomyces</taxon>
    </lineage>
</organism>
<name>A0A516RHK3_STRST</name>
<dbReference type="AlphaFoldDB" id="A0A516RHK3"/>
<evidence type="ECO:0000313" key="3">
    <source>
        <dbReference type="Proteomes" id="UP000316806"/>
    </source>
</evidence>
<dbReference type="Pfam" id="PF10604">
    <property type="entry name" value="Polyketide_cyc2"/>
    <property type="match status" value="1"/>
</dbReference>
<feature type="region of interest" description="Disordered" evidence="1">
    <location>
        <begin position="147"/>
        <end position="181"/>
    </location>
</feature>
<dbReference type="Gene3D" id="3.30.530.20">
    <property type="match status" value="1"/>
</dbReference>
<protein>
    <submittedName>
        <fullName evidence="2">Polyketide cyclase</fullName>
    </submittedName>
</protein>
<sequence>MNRHDIRLSGTWRAPLAPDTVYAKLADVGDYPAWWPAFRSVRRTGERECEVVIRSALPYALRATLTAVAEDPVQHVLEAALDGDISGGVRWVVTPDGRHGCVATLTQYVTVRKPALRRWMPLARPVFRVNHALAVRGGQRGLAALARRSGQRPSAPPGRPPPVVSGTAISPSCGRSRGPSW</sequence>
<dbReference type="InterPro" id="IPR023393">
    <property type="entry name" value="START-like_dom_sf"/>
</dbReference>
<dbReference type="SUPFAM" id="SSF55961">
    <property type="entry name" value="Bet v1-like"/>
    <property type="match status" value="1"/>
</dbReference>
<evidence type="ECO:0000256" key="1">
    <source>
        <dbReference type="SAM" id="MobiDB-lite"/>
    </source>
</evidence>
<dbReference type="EMBL" id="CP040916">
    <property type="protein sequence ID" value="QDQ15129.1"/>
    <property type="molecule type" value="Genomic_DNA"/>
</dbReference>
<gene>
    <name evidence="2" type="ORF">FH965_35035</name>
</gene>
<dbReference type="RefSeq" id="WP_144322332.1">
    <property type="nucleotide sequence ID" value="NZ_CP040916.1"/>
</dbReference>
<reference evidence="2 3" key="1">
    <citation type="journal article" date="2019" name="J. Ind. Microbiol. Biotechnol.">
        <title>The complete genomic sequence of Streptomyces spectabilis NRRL-2792 and identification of secondary metabolite biosynthetic gene clusters.</title>
        <authorList>
            <person name="Sinha A."/>
            <person name="Phillips-Salemka S."/>
            <person name="Niraula T.A."/>
            <person name="Short K.A."/>
            <person name="Niraula N.P."/>
        </authorList>
    </citation>
    <scope>NUCLEOTIDE SEQUENCE [LARGE SCALE GENOMIC DNA]</scope>
    <source>
        <strain evidence="2 3">NRRL 2792</strain>
    </source>
</reference>
<feature type="compositionally biased region" description="Pro residues" evidence="1">
    <location>
        <begin position="154"/>
        <end position="163"/>
    </location>
</feature>
<dbReference type="Proteomes" id="UP000316806">
    <property type="component" value="Chromosome"/>
</dbReference>
<proteinExistence type="predicted"/>